<proteinExistence type="predicted"/>
<dbReference type="GO" id="GO:0047372">
    <property type="term" value="F:monoacylglycerol lipase activity"/>
    <property type="evidence" value="ECO:0007669"/>
    <property type="project" value="TreeGrafter"/>
</dbReference>
<dbReference type="InterPro" id="IPR029058">
    <property type="entry name" value="AB_hydrolase_fold"/>
</dbReference>
<dbReference type="RefSeq" id="WP_084047546.1">
    <property type="nucleotide sequence ID" value="NZ_FWWU01000008.1"/>
</dbReference>
<protein>
    <submittedName>
        <fullName evidence="2">Pimeloyl-ACP methyl ester carboxylesterase</fullName>
    </submittedName>
</protein>
<organism evidence="2 3">
    <name type="scientific">Deinococcus hopiensis KR-140</name>
    <dbReference type="NCBI Taxonomy" id="695939"/>
    <lineage>
        <taxon>Bacteria</taxon>
        <taxon>Thermotogati</taxon>
        <taxon>Deinococcota</taxon>
        <taxon>Deinococci</taxon>
        <taxon>Deinococcales</taxon>
        <taxon>Deinococcaceae</taxon>
        <taxon>Deinococcus</taxon>
    </lineage>
</organism>
<evidence type="ECO:0000259" key="1">
    <source>
        <dbReference type="Pfam" id="PF12697"/>
    </source>
</evidence>
<dbReference type="Gene3D" id="3.40.50.1820">
    <property type="entry name" value="alpha/beta hydrolase"/>
    <property type="match status" value="1"/>
</dbReference>
<dbReference type="GO" id="GO:0016020">
    <property type="term" value="C:membrane"/>
    <property type="evidence" value="ECO:0007669"/>
    <property type="project" value="TreeGrafter"/>
</dbReference>
<reference evidence="2 3" key="1">
    <citation type="submission" date="2017-04" db="EMBL/GenBank/DDBJ databases">
        <authorList>
            <person name="Afonso C.L."/>
            <person name="Miller P.J."/>
            <person name="Scott M.A."/>
            <person name="Spackman E."/>
            <person name="Goraichik I."/>
            <person name="Dimitrov K.M."/>
            <person name="Suarez D.L."/>
            <person name="Swayne D.E."/>
        </authorList>
    </citation>
    <scope>NUCLEOTIDE SEQUENCE [LARGE SCALE GENOMIC DNA]</scope>
    <source>
        <strain evidence="2 3">KR-140</strain>
    </source>
</reference>
<accession>A0A1W1UZ82</accession>
<dbReference type="Pfam" id="PF12697">
    <property type="entry name" value="Abhydrolase_6"/>
    <property type="match status" value="1"/>
</dbReference>
<dbReference type="SUPFAM" id="SSF53474">
    <property type="entry name" value="alpha/beta-Hydrolases"/>
    <property type="match status" value="1"/>
</dbReference>
<dbReference type="PANTHER" id="PTHR43798">
    <property type="entry name" value="MONOACYLGLYCEROL LIPASE"/>
    <property type="match status" value="1"/>
</dbReference>
<dbReference type="EMBL" id="FWWU01000008">
    <property type="protein sequence ID" value="SMB86024.1"/>
    <property type="molecule type" value="Genomic_DNA"/>
</dbReference>
<dbReference type="InterPro" id="IPR050266">
    <property type="entry name" value="AB_hydrolase_sf"/>
</dbReference>
<dbReference type="OrthoDB" id="1643507at2"/>
<keyword evidence="3" id="KW-1185">Reference proteome</keyword>
<dbReference type="GO" id="GO:0046464">
    <property type="term" value="P:acylglycerol catabolic process"/>
    <property type="evidence" value="ECO:0007669"/>
    <property type="project" value="TreeGrafter"/>
</dbReference>
<dbReference type="STRING" id="695939.SAMN00790413_03647"/>
<dbReference type="InterPro" id="IPR000073">
    <property type="entry name" value="AB_hydrolase_1"/>
</dbReference>
<dbReference type="AlphaFoldDB" id="A0A1W1UZ82"/>
<evidence type="ECO:0000313" key="2">
    <source>
        <dbReference type="EMBL" id="SMB86024.1"/>
    </source>
</evidence>
<dbReference type="PANTHER" id="PTHR43798:SF5">
    <property type="entry name" value="MONOACYLGLYCEROL LIPASE ABHD6"/>
    <property type="match status" value="1"/>
</dbReference>
<name>A0A1W1UZ82_9DEIO</name>
<sequence length="282" mass="30144">MTLITRETGPQSSPTALLLHGAGVTGWTWREVTSHLPGRHVLAPDLPGLGQNASLGPFQITRAAEHLAGFIRDRAHEGRAHIVGHSLGGAVAAQLAAAHPEVIQSVTLIGVCAQPLPFTRALITLGTALVPLQPRLAVLQGRTLKLSPAEQALLVRDARALTRNTMRQVLTEGAQFRVPRGLAELGRPLLVLAGLREASVVRESALALAATAADSGAYGIPDGDHAWFARRPDLLAQVLERWWAGEVLPQELVPLRRQAQQLKAGPAAVLEQPVPSRSRFTR</sequence>
<feature type="domain" description="AB hydrolase-1" evidence="1">
    <location>
        <begin position="17"/>
        <end position="237"/>
    </location>
</feature>
<gene>
    <name evidence="2" type="ORF">SAMN00790413_03647</name>
</gene>
<dbReference type="Proteomes" id="UP000192582">
    <property type="component" value="Unassembled WGS sequence"/>
</dbReference>
<dbReference type="PRINTS" id="PR00111">
    <property type="entry name" value="ABHYDROLASE"/>
</dbReference>
<evidence type="ECO:0000313" key="3">
    <source>
        <dbReference type="Proteomes" id="UP000192582"/>
    </source>
</evidence>